<organism evidence="4 5">
    <name type="scientific">Bifidobacterium minimum</name>
    <dbReference type="NCBI Taxonomy" id="1693"/>
    <lineage>
        <taxon>Bacteria</taxon>
        <taxon>Bacillati</taxon>
        <taxon>Actinomycetota</taxon>
        <taxon>Actinomycetes</taxon>
        <taxon>Bifidobacteriales</taxon>
        <taxon>Bifidobacteriaceae</taxon>
        <taxon>Bifidobacterium</taxon>
    </lineage>
</organism>
<keyword evidence="4" id="KW-0378">Hydrolase</keyword>
<dbReference type="PANTHER" id="PTHR24220">
    <property type="entry name" value="IMPORT ATP-BINDING PROTEIN"/>
    <property type="match status" value="1"/>
</dbReference>
<dbReference type="PROSITE" id="PS00211">
    <property type="entry name" value="ABC_TRANSPORTER_1"/>
    <property type="match status" value="1"/>
</dbReference>
<reference evidence="4 5" key="1">
    <citation type="submission" date="2014-03" db="EMBL/GenBank/DDBJ databases">
        <title>Genomics of Bifidobacteria.</title>
        <authorList>
            <person name="Ventura M."/>
            <person name="Milani C."/>
            <person name="Lugli G.A."/>
        </authorList>
    </citation>
    <scope>NUCLEOTIDE SEQUENCE [LARGE SCALE GENOMIC DNA]</scope>
    <source>
        <strain evidence="4 5">LMG 11592</strain>
    </source>
</reference>
<protein>
    <submittedName>
        <fullName evidence="4">ABC transporter family protein</fullName>
        <ecNumber evidence="4">3.6.3.31</ecNumber>
    </submittedName>
</protein>
<keyword evidence="1" id="KW-0547">Nucleotide-binding</keyword>
<evidence type="ECO:0000313" key="5">
    <source>
        <dbReference type="Proteomes" id="UP000029014"/>
    </source>
</evidence>
<evidence type="ECO:0000256" key="1">
    <source>
        <dbReference type="ARBA" id="ARBA00022741"/>
    </source>
</evidence>
<dbReference type="PANTHER" id="PTHR24220:SF86">
    <property type="entry name" value="ABC TRANSPORTER ABCH.1"/>
    <property type="match status" value="1"/>
</dbReference>
<evidence type="ECO:0000313" key="4">
    <source>
        <dbReference type="EMBL" id="KFI73535.1"/>
    </source>
</evidence>
<dbReference type="AlphaFoldDB" id="A0A087BR85"/>
<name>A0A087BR85_9BIFI</name>
<dbReference type="InterPro" id="IPR003439">
    <property type="entry name" value="ABC_transporter-like_ATP-bd"/>
</dbReference>
<dbReference type="InterPro" id="IPR015854">
    <property type="entry name" value="ABC_transpr_LolD-like"/>
</dbReference>
<keyword evidence="5" id="KW-1185">Reference proteome</keyword>
<dbReference type="InterPro" id="IPR003593">
    <property type="entry name" value="AAA+_ATPase"/>
</dbReference>
<dbReference type="STRING" id="1693.BMIN_0970"/>
<dbReference type="GO" id="GO:0005524">
    <property type="term" value="F:ATP binding"/>
    <property type="evidence" value="ECO:0007669"/>
    <property type="project" value="UniProtKB-KW"/>
</dbReference>
<sequence>MITVTNLSKRFGDHTVWSNLNTNFDKGQLHAITGPSGSGKTTLLNCIGLLEKPTSGSIDLDGRPLIGISSGACQRYRRTRLGYLFQNYALVENATVSFNLRIALGPGRLTKAKKAAQASALDTVGLSGYERRPIYELSGGEQQRVALARLIVKQSDIIMADEPTGALDDANSSMVIDTLRTMADQGATILIATHDHTVIDACDTTLNVNHPVTGSV</sequence>
<proteinExistence type="predicted"/>
<gene>
    <name evidence="4" type="ORF">BMIN_0970</name>
</gene>
<dbReference type="SMART" id="SM00382">
    <property type="entry name" value="AAA"/>
    <property type="match status" value="1"/>
</dbReference>
<dbReference type="RefSeq" id="WP_022861187.1">
    <property type="nucleotide sequence ID" value="NZ_JGZD01000006.1"/>
</dbReference>
<dbReference type="InterPro" id="IPR017871">
    <property type="entry name" value="ABC_transporter-like_CS"/>
</dbReference>
<dbReference type="SUPFAM" id="SSF52540">
    <property type="entry name" value="P-loop containing nucleoside triphosphate hydrolases"/>
    <property type="match status" value="1"/>
</dbReference>
<accession>A0A087BR85</accession>
<dbReference type="GO" id="GO:0022857">
    <property type="term" value="F:transmembrane transporter activity"/>
    <property type="evidence" value="ECO:0007669"/>
    <property type="project" value="TreeGrafter"/>
</dbReference>
<dbReference type="Proteomes" id="UP000029014">
    <property type="component" value="Unassembled WGS sequence"/>
</dbReference>
<dbReference type="GO" id="GO:0005886">
    <property type="term" value="C:plasma membrane"/>
    <property type="evidence" value="ECO:0007669"/>
    <property type="project" value="TreeGrafter"/>
</dbReference>
<feature type="domain" description="ABC transporter" evidence="3">
    <location>
        <begin position="2"/>
        <end position="216"/>
    </location>
</feature>
<comment type="caution">
    <text evidence="4">The sequence shown here is derived from an EMBL/GenBank/DDBJ whole genome shotgun (WGS) entry which is preliminary data.</text>
</comment>
<dbReference type="EMBL" id="JGZD01000006">
    <property type="protein sequence ID" value="KFI73535.1"/>
    <property type="molecule type" value="Genomic_DNA"/>
</dbReference>
<dbReference type="Gene3D" id="3.40.50.300">
    <property type="entry name" value="P-loop containing nucleotide triphosphate hydrolases"/>
    <property type="match status" value="1"/>
</dbReference>
<dbReference type="eggNOG" id="COG1136">
    <property type="taxonomic scope" value="Bacteria"/>
</dbReference>
<dbReference type="PROSITE" id="PS50893">
    <property type="entry name" value="ABC_TRANSPORTER_2"/>
    <property type="match status" value="1"/>
</dbReference>
<dbReference type="InterPro" id="IPR027417">
    <property type="entry name" value="P-loop_NTPase"/>
</dbReference>
<keyword evidence="2" id="KW-0067">ATP-binding</keyword>
<evidence type="ECO:0000256" key="2">
    <source>
        <dbReference type="ARBA" id="ARBA00022840"/>
    </source>
</evidence>
<dbReference type="GO" id="GO:0016887">
    <property type="term" value="F:ATP hydrolysis activity"/>
    <property type="evidence" value="ECO:0007669"/>
    <property type="project" value="InterPro"/>
</dbReference>
<dbReference type="EC" id="3.6.3.31" evidence="4"/>
<dbReference type="Pfam" id="PF00005">
    <property type="entry name" value="ABC_tran"/>
    <property type="match status" value="1"/>
</dbReference>
<evidence type="ECO:0000259" key="3">
    <source>
        <dbReference type="PROSITE" id="PS50893"/>
    </source>
</evidence>